<reference evidence="2" key="2">
    <citation type="journal article" date="2021" name="Syst. Appl. Microbiol.">
        <title>Roseomonas hellenica sp. nov., isolated from roots of wild-growing Alkanna tinctoria.</title>
        <authorList>
            <person name="Rat A."/>
            <person name="Naranjo H.D."/>
            <person name="Lebbe L."/>
            <person name="Cnockaert M."/>
            <person name="Krigas N."/>
            <person name="Grigoriadou K."/>
            <person name="Maloupa E."/>
            <person name="Willems A."/>
        </authorList>
    </citation>
    <scope>NUCLEOTIDE SEQUENCE</scope>
    <source>
        <strain evidence="2">LMG 28251</strain>
    </source>
</reference>
<dbReference type="InterPro" id="IPR050678">
    <property type="entry name" value="DNA_Partitioning_ATPase"/>
</dbReference>
<dbReference type="AlphaFoldDB" id="A0AAF1K060"/>
<dbReference type="Gene3D" id="3.40.50.300">
    <property type="entry name" value="P-loop containing nucleotide triphosphate hydrolases"/>
    <property type="match status" value="1"/>
</dbReference>
<dbReference type="InterPro" id="IPR002586">
    <property type="entry name" value="CobQ/CobB/MinD/ParA_Nub-bd_dom"/>
</dbReference>
<sequence>MAFIIAVAQRKGGAGKSTLAANLASALAADGTPVALVDTDPQKTLTHWHRERQAHGDKVPALAFESPSGWRMTGIVERRRRDPGFLILDTPPHNEADAKLAIRAADLVLIPLQPSRADVWAMDATLDLATSERRPYRLVLNRLPPSGKLREALLAEVAARKLPLMDQTLGNRAAFAEALAKGLGVTEASPRGLAAAEMRALAESIAILSQRGC</sequence>
<dbReference type="SUPFAM" id="SSF52540">
    <property type="entry name" value="P-loop containing nucleoside triphosphate hydrolases"/>
    <property type="match status" value="1"/>
</dbReference>
<name>A0AAF1K060_9PROT</name>
<dbReference type="NCBIfam" id="NF041546">
    <property type="entry name" value="ParA_partition"/>
    <property type="match status" value="1"/>
</dbReference>
<dbReference type="Pfam" id="PF01656">
    <property type="entry name" value="CbiA"/>
    <property type="match status" value="1"/>
</dbReference>
<dbReference type="InterPro" id="IPR048089">
    <property type="entry name" value="McdA"/>
</dbReference>
<keyword evidence="3" id="KW-1185">Reference proteome</keyword>
<dbReference type="PANTHER" id="PTHR13696:SF96">
    <property type="entry name" value="COBQ_COBB_MIND_PARA NUCLEOTIDE BINDING DOMAIN-CONTAINING PROTEIN"/>
    <property type="match status" value="1"/>
</dbReference>
<dbReference type="PIRSF" id="PIRSF009320">
    <property type="entry name" value="Nuc_binding_HP_1000"/>
    <property type="match status" value="1"/>
</dbReference>
<gene>
    <name evidence="2" type="ORF">GXW79_19960</name>
</gene>
<evidence type="ECO:0000313" key="2">
    <source>
        <dbReference type="EMBL" id="MBR0657361.1"/>
    </source>
</evidence>
<feature type="domain" description="CobQ/CobB/MinD/ParA nucleotide binding" evidence="1">
    <location>
        <begin position="5"/>
        <end position="183"/>
    </location>
</feature>
<dbReference type="Proteomes" id="UP001196068">
    <property type="component" value="Unassembled WGS sequence"/>
</dbReference>
<proteinExistence type="predicted"/>
<comment type="caution">
    <text evidence="2">The sequence shown here is derived from an EMBL/GenBank/DDBJ whole genome shotgun (WGS) entry which is preliminary data.</text>
</comment>
<evidence type="ECO:0000313" key="3">
    <source>
        <dbReference type="Proteomes" id="UP001196068"/>
    </source>
</evidence>
<accession>A0AAF1K060</accession>
<reference evidence="2" key="1">
    <citation type="submission" date="2020-01" db="EMBL/GenBank/DDBJ databases">
        <authorList>
            <person name="Rat A."/>
        </authorList>
    </citation>
    <scope>NUCLEOTIDE SEQUENCE</scope>
    <source>
        <strain evidence="2">LMG 28251</strain>
    </source>
</reference>
<protein>
    <submittedName>
        <fullName evidence="2">AAA family ATPase</fullName>
    </submittedName>
</protein>
<dbReference type="PANTHER" id="PTHR13696">
    <property type="entry name" value="P-LOOP CONTAINING NUCLEOSIDE TRIPHOSPHATE HYDROLASE"/>
    <property type="match status" value="1"/>
</dbReference>
<dbReference type="InterPro" id="IPR027417">
    <property type="entry name" value="P-loop_NTPase"/>
</dbReference>
<dbReference type="CDD" id="cd02042">
    <property type="entry name" value="ParAB_family"/>
    <property type="match status" value="1"/>
</dbReference>
<dbReference type="EMBL" id="JAAEDH010000032">
    <property type="protein sequence ID" value="MBR0657361.1"/>
    <property type="molecule type" value="Genomic_DNA"/>
</dbReference>
<dbReference type="RefSeq" id="WP_211876223.1">
    <property type="nucleotide sequence ID" value="NZ_JAAEDH010000032.1"/>
</dbReference>
<organism evidence="2 3">
    <name type="scientific">Plastoroseomonas arctica</name>
    <dbReference type="NCBI Taxonomy" id="1509237"/>
    <lineage>
        <taxon>Bacteria</taxon>
        <taxon>Pseudomonadati</taxon>
        <taxon>Pseudomonadota</taxon>
        <taxon>Alphaproteobacteria</taxon>
        <taxon>Acetobacterales</taxon>
        <taxon>Acetobacteraceae</taxon>
        <taxon>Plastoroseomonas</taxon>
    </lineage>
</organism>
<evidence type="ECO:0000259" key="1">
    <source>
        <dbReference type="Pfam" id="PF01656"/>
    </source>
</evidence>